<feature type="compositionally biased region" description="Basic and acidic residues" evidence="1">
    <location>
        <begin position="10"/>
        <end position="22"/>
    </location>
</feature>
<feature type="region of interest" description="Disordered" evidence="1">
    <location>
        <begin position="86"/>
        <end position="117"/>
    </location>
</feature>
<name>A0A2B4SSN0_STYPI</name>
<dbReference type="AlphaFoldDB" id="A0A2B4SSN0"/>
<feature type="compositionally biased region" description="Polar residues" evidence="1">
    <location>
        <begin position="101"/>
        <end position="112"/>
    </location>
</feature>
<evidence type="ECO:0000313" key="3">
    <source>
        <dbReference type="Proteomes" id="UP000225706"/>
    </source>
</evidence>
<dbReference type="Proteomes" id="UP000225706">
    <property type="component" value="Unassembled WGS sequence"/>
</dbReference>
<gene>
    <name evidence="2" type="ORF">AWC38_SpisGene2769</name>
</gene>
<evidence type="ECO:0000313" key="2">
    <source>
        <dbReference type="EMBL" id="PFX32346.1"/>
    </source>
</evidence>
<sequence>MWLPKKSSRVRSDHSVCGEPTKENPYPELNLGYKKTLRPKRKVPAVRTKGEAVLWFAETYGLIPGSLNLHDVETGEAISIHFKGEASTDRIESNKDKPSLSGGTPQNEQVPLQQRKYESLPDDEKTKVYISLEGYHEMSQVVGGKDLSRSYIVEGCQASLDSLWDIQRSPGKAPGAQLSFKQLLKLQLQRHIEVNNIEAPEDKVFKRTVTDKLEGLCLLLKQTAYPCRYSDLIPRFGRPVPELSMITNCVIDHLYNNGHRKTQWNRQILNPPLLQTYTDAIAEQEGRAHDAGMLGNSHLLDDLETQAYSPAGQVMCLYGDPACPLWAHLRAPFPPGQ</sequence>
<dbReference type="EMBL" id="LSMT01000024">
    <property type="protein sequence ID" value="PFX32346.1"/>
    <property type="molecule type" value="Genomic_DNA"/>
</dbReference>
<feature type="compositionally biased region" description="Basic and acidic residues" evidence="1">
    <location>
        <begin position="86"/>
        <end position="98"/>
    </location>
</feature>
<organism evidence="2 3">
    <name type="scientific">Stylophora pistillata</name>
    <name type="common">Smooth cauliflower coral</name>
    <dbReference type="NCBI Taxonomy" id="50429"/>
    <lineage>
        <taxon>Eukaryota</taxon>
        <taxon>Metazoa</taxon>
        <taxon>Cnidaria</taxon>
        <taxon>Anthozoa</taxon>
        <taxon>Hexacorallia</taxon>
        <taxon>Scleractinia</taxon>
        <taxon>Astrocoeniina</taxon>
        <taxon>Pocilloporidae</taxon>
        <taxon>Stylophora</taxon>
    </lineage>
</organism>
<protein>
    <submittedName>
        <fullName evidence="2">Uncharacterized protein</fullName>
    </submittedName>
</protein>
<comment type="caution">
    <text evidence="2">The sequence shown here is derived from an EMBL/GenBank/DDBJ whole genome shotgun (WGS) entry which is preliminary data.</text>
</comment>
<reference evidence="3" key="1">
    <citation type="journal article" date="2017" name="bioRxiv">
        <title>Comparative analysis of the genomes of Stylophora pistillata and Acropora digitifera provides evidence for extensive differences between species of corals.</title>
        <authorList>
            <person name="Voolstra C.R."/>
            <person name="Li Y."/>
            <person name="Liew Y.J."/>
            <person name="Baumgarten S."/>
            <person name="Zoccola D."/>
            <person name="Flot J.-F."/>
            <person name="Tambutte S."/>
            <person name="Allemand D."/>
            <person name="Aranda M."/>
        </authorList>
    </citation>
    <scope>NUCLEOTIDE SEQUENCE [LARGE SCALE GENOMIC DNA]</scope>
</reference>
<dbReference type="PANTHER" id="PTHR34615">
    <property type="entry name" value="PX DOMAIN-CONTAINING PROTEIN"/>
    <property type="match status" value="1"/>
</dbReference>
<dbReference type="PANTHER" id="PTHR34615:SF1">
    <property type="entry name" value="PX DOMAIN-CONTAINING PROTEIN"/>
    <property type="match status" value="1"/>
</dbReference>
<accession>A0A2B4SSN0</accession>
<keyword evidence="3" id="KW-1185">Reference proteome</keyword>
<proteinExistence type="predicted"/>
<evidence type="ECO:0000256" key="1">
    <source>
        <dbReference type="SAM" id="MobiDB-lite"/>
    </source>
</evidence>
<feature type="region of interest" description="Disordered" evidence="1">
    <location>
        <begin position="1"/>
        <end position="25"/>
    </location>
</feature>